<proteinExistence type="predicted"/>
<dbReference type="Gene3D" id="3.40.50.880">
    <property type="match status" value="1"/>
</dbReference>
<feature type="signal peptide" evidence="1">
    <location>
        <begin position="1"/>
        <end position="23"/>
    </location>
</feature>
<gene>
    <name evidence="3" type="ORF">KIH39_25370</name>
</gene>
<feature type="domain" description="ThuA-like" evidence="2">
    <location>
        <begin position="100"/>
        <end position="269"/>
    </location>
</feature>
<evidence type="ECO:0000313" key="4">
    <source>
        <dbReference type="Proteomes" id="UP000676194"/>
    </source>
</evidence>
<dbReference type="RefSeq" id="WP_213496785.1">
    <property type="nucleotide sequence ID" value="NZ_CP074694.1"/>
</dbReference>
<dbReference type="KEGG" id="tsph:KIH39_25370"/>
<dbReference type="Proteomes" id="UP000676194">
    <property type="component" value="Chromosome"/>
</dbReference>
<name>A0A8E6EY87_9BACT</name>
<reference evidence="3" key="1">
    <citation type="submission" date="2021-05" db="EMBL/GenBank/DDBJ databases">
        <title>Complete genome sequence of the cellulolytic planctomycete Telmatocola sphagniphila SP2T and characterization of the first cellulase from planctomycetes.</title>
        <authorList>
            <person name="Rakitin A.L."/>
            <person name="Beletsky A.V."/>
            <person name="Naumoff D.G."/>
            <person name="Kulichevskaya I.S."/>
            <person name="Mardanov A.V."/>
            <person name="Ravin N.V."/>
            <person name="Dedysh S.N."/>
        </authorList>
    </citation>
    <scope>NUCLEOTIDE SEQUENCE</scope>
    <source>
        <strain evidence="3">SP2T</strain>
    </source>
</reference>
<protein>
    <submittedName>
        <fullName evidence="3">ThuA domain-containing protein</fullName>
    </submittedName>
</protein>
<dbReference type="InterPro" id="IPR029062">
    <property type="entry name" value="Class_I_gatase-like"/>
</dbReference>
<keyword evidence="4" id="KW-1185">Reference proteome</keyword>
<accession>A0A8E6EY87</accession>
<sequence length="300" mass="33429">MNLSRRNFLASATALSVAPWATAASFTETKKKLVMIAGTVSHGPGAHEFNAGVLLLKKCLLDFPGLKLEICLNGYPKDEKVFEDAAGVLLYSDGGAGHPYIQKDHAKTIDALAKKGVGLMCAHFAVEVPKDKGADEMREWIGGCYEHEYSCNPMWSPEFKEFPKHPVCNGVKPFTAYDEWYFNMRFRPDRKAITPLLTAVPSDAVRNGPYVYPRGPYKHIQEAKGRAEHMMWAVERSDGGRGVGFTGGHVHKNWQNDDFRKIVLNALVWICKLDVPAEGVASRVLEEDITKNLDPKPQRQ</sequence>
<evidence type="ECO:0000256" key="1">
    <source>
        <dbReference type="SAM" id="SignalP"/>
    </source>
</evidence>
<dbReference type="Pfam" id="PF06283">
    <property type="entry name" value="ThuA"/>
    <property type="match status" value="1"/>
</dbReference>
<evidence type="ECO:0000313" key="3">
    <source>
        <dbReference type="EMBL" id="QVL32126.1"/>
    </source>
</evidence>
<dbReference type="SUPFAM" id="SSF52317">
    <property type="entry name" value="Class I glutamine amidotransferase-like"/>
    <property type="match status" value="1"/>
</dbReference>
<dbReference type="AlphaFoldDB" id="A0A8E6EY87"/>
<dbReference type="InterPro" id="IPR029010">
    <property type="entry name" value="ThuA-like"/>
</dbReference>
<dbReference type="EMBL" id="CP074694">
    <property type="protein sequence ID" value="QVL32126.1"/>
    <property type="molecule type" value="Genomic_DNA"/>
</dbReference>
<keyword evidence="1" id="KW-0732">Signal</keyword>
<evidence type="ECO:0000259" key="2">
    <source>
        <dbReference type="Pfam" id="PF06283"/>
    </source>
</evidence>
<organism evidence="3 4">
    <name type="scientific">Telmatocola sphagniphila</name>
    <dbReference type="NCBI Taxonomy" id="1123043"/>
    <lineage>
        <taxon>Bacteria</taxon>
        <taxon>Pseudomonadati</taxon>
        <taxon>Planctomycetota</taxon>
        <taxon>Planctomycetia</taxon>
        <taxon>Gemmatales</taxon>
        <taxon>Gemmataceae</taxon>
    </lineage>
</organism>
<feature type="chain" id="PRO_5034960058" evidence="1">
    <location>
        <begin position="24"/>
        <end position="300"/>
    </location>
</feature>